<dbReference type="Gene3D" id="3.60.15.10">
    <property type="entry name" value="Ribonuclease Z/Hydroxyacylglutathione hydrolase-like"/>
    <property type="match status" value="1"/>
</dbReference>
<dbReference type="AlphaFoldDB" id="A0A7H8Q6J4"/>
<gene>
    <name evidence="2" type="ORF">HF394_02015</name>
</gene>
<dbReference type="PANTHER" id="PTHR42951:SF9">
    <property type="entry name" value="METAL-DEPENDENT HYDROLASE"/>
    <property type="match status" value="1"/>
</dbReference>
<dbReference type="SUPFAM" id="SSF56281">
    <property type="entry name" value="Metallo-hydrolase/oxidoreductase"/>
    <property type="match status" value="1"/>
</dbReference>
<feature type="domain" description="Metallo-beta-lactamase" evidence="1">
    <location>
        <begin position="20"/>
        <end position="212"/>
    </location>
</feature>
<evidence type="ECO:0000313" key="3">
    <source>
        <dbReference type="Proteomes" id="UP000509222"/>
    </source>
</evidence>
<organism evidence="2 3">
    <name type="scientific">Planococcus glaciei</name>
    <dbReference type="NCBI Taxonomy" id="459472"/>
    <lineage>
        <taxon>Bacteria</taxon>
        <taxon>Bacillati</taxon>
        <taxon>Bacillota</taxon>
        <taxon>Bacilli</taxon>
        <taxon>Bacillales</taxon>
        <taxon>Caryophanaceae</taxon>
        <taxon>Planococcus</taxon>
    </lineage>
</organism>
<dbReference type="SMART" id="SM00849">
    <property type="entry name" value="Lactamase_B"/>
    <property type="match status" value="1"/>
</dbReference>
<accession>A0A7H8Q6J4</accession>
<dbReference type="InterPro" id="IPR050855">
    <property type="entry name" value="NDM-1-like"/>
</dbReference>
<reference evidence="3" key="1">
    <citation type="submission" date="2020-06" db="EMBL/GenBank/DDBJ databases">
        <title>Isolation of Planomicrobium glaciei.</title>
        <authorList>
            <person name="Malisova L."/>
            <person name="Safrankova R."/>
            <person name="Jakubu V."/>
            <person name="Spanelova P."/>
        </authorList>
    </citation>
    <scope>NUCLEOTIDE SEQUENCE [LARGE SCALE GENOMIC DNA]</scope>
    <source>
        <strain evidence="3">NRL-ATB46093</strain>
    </source>
</reference>
<dbReference type="Pfam" id="PF00753">
    <property type="entry name" value="Lactamase_B"/>
    <property type="match status" value="1"/>
</dbReference>
<proteinExistence type="predicted"/>
<dbReference type="GO" id="GO:0016787">
    <property type="term" value="F:hydrolase activity"/>
    <property type="evidence" value="ECO:0007669"/>
    <property type="project" value="UniProtKB-KW"/>
</dbReference>
<keyword evidence="2" id="KW-0378">Hydrolase</keyword>
<evidence type="ECO:0000313" key="2">
    <source>
        <dbReference type="EMBL" id="QKX49450.1"/>
    </source>
</evidence>
<dbReference type="RefSeq" id="WP_176293966.1">
    <property type="nucleotide sequence ID" value="NZ_CP051177.1"/>
</dbReference>
<evidence type="ECO:0000259" key="1">
    <source>
        <dbReference type="SMART" id="SM00849"/>
    </source>
</evidence>
<dbReference type="PANTHER" id="PTHR42951">
    <property type="entry name" value="METALLO-BETA-LACTAMASE DOMAIN-CONTAINING"/>
    <property type="match status" value="1"/>
</dbReference>
<dbReference type="CDD" id="cd07721">
    <property type="entry name" value="yflN-like_MBL-fold"/>
    <property type="match status" value="1"/>
</dbReference>
<dbReference type="EMBL" id="CP051177">
    <property type="protein sequence ID" value="QKX49450.1"/>
    <property type="molecule type" value="Genomic_DNA"/>
</dbReference>
<protein>
    <submittedName>
        <fullName evidence="2">MBL fold metallo-hydrolase</fullName>
    </submittedName>
</protein>
<keyword evidence="3" id="KW-1185">Reference proteome</keyword>
<dbReference type="InterPro" id="IPR036866">
    <property type="entry name" value="RibonucZ/Hydroxyglut_hydro"/>
</dbReference>
<sequence>MLVTKSGTVYQLSFMPRAFPVNCYLVEEDDTLTLIDAALPFSTKAILHTVRTIGKPITEIVLTHAHMDHVGALDAVKEAYPKAVVSITARDARLLGGDRRSLVDEPQSPVKGGLTKSIKTKPDRFLKEGDRIGSLQVVFTPGHTPGSLSLLDVRNRSLIAGDALHTRGGIAVSGTLKLLFPFPALATWNKVIALESAEKLRSLRPSLLAVGHGKMIQNPDQAFHKAIMESRNSLKIQNRN</sequence>
<name>A0A7H8Q6J4_9BACL</name>
<dbReference type="Proteomes" id="UP000509222">
    <property type="component" value="Chromosome"/>
</dbReference>
<dbReference type="InterPro" id="IPR001279">
    <property type="entry name" value="Metallo-B-lactamas"/>
</dbReference>